<comment type="similarity">
    <text evidence="2">Belongs to the DUOXA family.</text>
</comment>
<keyword evidence="4" id="KW-1133">Transmembrane helix</keyword>
<dbReference type="GO" id="GO:0015031">
    <property type="term" value="P:protein transport"/>
    <property type="evidence" value="ECO:0007669"/>
    <property type="project" value="InterPro"/>
</dbReference>
<evidence type="ECO:0000256" key="4">
    <source>
        <dbReference type="ARBA" id="ARBA00022989"/>
    </source>
</evidence>
<dbReference type="EnsemblMetazoa" id="MESCA006324-RA">
    <property type="protein sequence ID" value="MESCA006324-PA"/>
    <property type="gene ID" value="MESCA006324"/>
</dbReference>
<dbReference type="Proteomes" id="UP000015102">
    <property type="component" value="Unassembled WGS sequence"/>
</dbReference>
<proteinExistence type="inferred from homology"/>
<dbReference type="GO" id="GO:0005789">
    <property type="term" value="C:endoplasmic reticulum membrane"/>
    <property type="evidence" value="ECO:0007669"/>
    <property type="project" value="InterPro"/>
</dbReference>
<evidence type="ECO:0000313" key="8">
    <source>
        <dbReference type="Proteomes" id="UP000015102"/>
    </source>
</evidence>
<keyword evidence="6" id="KW-0325">Glycoprotein</keyword>
<organism evidence="7 8">
    <name type="scientific">Megaselia scalaris</name>
    <name type="common">Humpbacked fly</name>
    <name type="synonym">Phora scalaris</name>
    <dbReference type="NCBI Taxonomy" id="36166"/>
    <lineage>
        <taxon>Eukaryota</taxon>
        <taxon>Metazoa</taxon>
        <taxon>Ecdysozoa</taxon>
        <taxon>Arthropoda</taxon>
        <taxon>Hexapoda</taxon>
        <taxon>Insecta</taxon>
        <taxon>Pterygota</taxon>
        <taxon>Neoptera</taxon>
        <taxon>Endopterygota</taxon>
        <taxon>Diptera</taxon>
        <taxon>Brachycera</taxon>
        <taxon>Muscomorpha</taxon>
        <taxon>Platypezoidea</taxon>
        <taxon>Phoridae</taxon>
        <taxon>Megaseliini</taxon>
        <taxon>Megaselia</taxon>
    </lineage>
</organism>
<comment type="subcellular location">
    <subcellularLocation>
        <location evidence="1">Membrane</location>
        <topology evidence="1">Multi-pass membrane protein</topology>
    </subcellularLocation>
</comment>
<evidence type="ECO:0000313" key="7">
    <source>
        <dbReference type="EnsemblMetazoa" id="MESCA006324-PA"/>
    </source>
</evidence>
<protein>
    <submittedName>
        <fullName evidence="7">Uncharacterized protein</fullName>
    </submittedName>
</protein>
<accession>T1GRN7</accession>
<dbReference type="PANTHER" id="PTHR31158:SF10">
    <property type="entry name" value="LD27791P"/>
    <property type="match status" value="1"/>
</dbReference>
<reference evidence="8" key="1">
    <citation type="submission" date="2013-02" db="EMBL/GenBank/DDBJ databases">
        <authorList>
            <person name="Hughes D."/>
        </authorList>
    </citation>
    <scope>NUCLEOTIDE SEQUENCE</scope>
    <source>
        <strain>Durham</strain>
        <strain evidence="8">NC isolate 2 -- Noor lab</strain>
    </source>
</reference>
<dbReference type="STRING" id="36166.T1GRN7"/>
<evidence type="ECO:0000256" key="5">
    <source>
        <dbReference type="ARBA" id="ARBA00023136"/>
    </source>
</evidence>
<dbReference type="HOGENOM" id="CLU_2906655_0_0_1"/>
<keyword evidence="3" id="KW-0812">Transmembrane</keyword>
<dbReference type="Pfam" id="PF10204">
    <property type="entry name" value="DuoxA"/>
    <property type="match status" value="1"/>
</dbReference>
<dbReference type="PANTHER" id="PTHR31158">
    <property type="entry name" value="DUAL OXIDASE 2"/>
    <property type="match status" value="1"/>
</dbReference>
<sequence>MLFILFVPVTRIGSAWHVANTTISAPYKAFSQEKIPAKIGTHIGLMHVNVTLCVNFIIIYEC</sequence>
<keyword evidence="8" id="KW-1185">Reference proteome</keyword>
<evidence type="ECO:0000256" key="6">
    <source>
        <dbReference type="ARBA" id="ARBA00023180"/>
    </source>
</evidence>
<dbReference type="InterPro" id="IPR018469">
    <property type="entry name" value="Dual_oxidase_maturation_fac"/>
</dbReference>
<evidence type="ECO:0000256" key="3">
    <source>
        <dbReference type="ARBA" id="ARBA00022692"/>
    </source>
</evidence>
<keyword evidence="5" id="KW-0472">Membrane</keyword>
<reference evidence="7" key="2">
    <citation type="submission" date="2015-06" db="UniProtKB">
        <authorList>
            <consortium name="EnsemblMetazoa"/>
        </authorList>
    </citation>
    <scope>IDENTIFICATION</scope>
</reference>
<dbReference type="EMBL" id="CAQQ02072431">
    <property type="status" value="NOT_ANNOTATED_CDS"/>
    <property type="molecule type" value="Genomic_DNA"/>
</dbReference>
<dbReference type="AlphaFoldDB" id="T1GRN7"/>
<name>T1GRN7_MEGSC</name>
<evidence type="ECO:0000256" key="1">
    <source>
        <dbReference type="ARBA" id="ARBA00004141"/>
    </source>
</evidence>
<evidence type="ECO:0000256" key="2">
    <source>
        <dbReference type="ARBA" id="ARBA00009816"/>
    </source>
</evidence>